<protein>
    <submittedName>
        <fullName evidence="3">mRNA interferase RelE/StbE</fullName>
    </submittedName>
</protein>
<dbReference type="Pfam" id="PF05016">
    <property type="entry name" value="ParE_toxin"/>
    <property type="match status" value="1"/>
</dbReference>
<dbReference type="SUPFAM" id="SSF143011">
    <property type="entry name" value="RelE-like"/>
    <property type="match status" value="1"/>
</dbReference>
<keyword evidence="4" id="KW-1185">Reference proteome</keyword>
<dbReference type="PANTHER" id="PTHR35601">
    <property type="entry name" value="TOXIN RELE"/>
    <property type="match status" value="1"/>
</dbReference>
<dbReference type="AlphaFoldDB" id="A0A1M4WDR9"/>
<evidence type="ECO:0000256" key="1">
    <source>
        <dbReference type="ARBA" id="ARBA00006226"/>
    </source>
</evidence>
<sequence length="90" mass="10874">MRETYKLKYSQRFVKQIKKMDKFVQKNIMNWLDLNIQNTNNPKNHGKALVGNHKGKWRYRIGNYRVICVIEQEQLIVLALEVGHRNKIYK</sequence>
<dbReference type="Proteomes" id="UP000184128">
    <property type="component" value="Unassembled WGS sequence"/>
</dbReference>
<evidence type="ECO:0000313" key="3">
    <source>
        <dbReference type="EMBL" id="SHE79325.1"/>
    </source>
</evidence>
<organism evidence="3 4">
    <name type="scientific">Atopostipes suicloacalis DSM 15692</name>
    <dbReference type="NCBI Taxonomy" id="1121025"/>
    <lineage>
        <taxon>Bacteria</taxon>
        <taxon>Bacillati</taxon>
        <taxon>Bacillota</taxon>
        <taxon>Bacilli</taxon>
        <taxon>Lactobacillales</taxon>
        <taxon>Carnobacteriaceae</taxon>
        <taxon>Atopostipes</taxon>
    </lineage>
</organism>
<dbReference type="EMBL" id="FQUF01000015">
    <property type="protein sequence ID" value="SHE79325.1"/>
    <property type="molecule type" value="Genomic_DNA"/>
</dbReference>
<comment type="similarity">
    <text evidence="1">Belongs to the RelE toxin family.</text>
</comment>
<name>A0A1M4WDR9_9LACT</name>
<dbReference type="RefSeq" id="WP_073297678.1">
    <property type="nucleotide sequence ID" value="NZ_FQUF01000015.1"/>
</dbReference>
<reference evidence="3 4" key="1">
    <citation type="submission" date="2016-11" db="EMBL/GenBank/DDBJ databases">
        <authorList>
            <person name="Jaros S."/>
            <person name="Januszkiewicz K."/>
            <person name="Wedrychowicz H."/>
        </authorList>
    </citation>
    <scope>NUCLEOTIDE SEQUENCE [LARGE SCALE GENOMIC DNA]</scope>
    <source>
        <strain evidence="3 4">DSM 15692</strain>
    </source>
</reference>
<dbReference type="Gene3D" id="3.30.2310.20">
    <property type="entry name" value="RelE-like"/>
    <property type="match status" value="1"/>
</dbReference>
<proteinExistence type="inferred from homology"/>
<dbReference type="InterPro" id="IPR035093">
    <property type="entry name" value="RelE/ParE_toxin_dom_sf"/>
</dbReference>
<dbReference type="PANTHER" id="PTHR35601:SF1">
    <property type="entry name" value="TOXIN RELE"/>
    <property type="match status" value="1"/>
</dbReference>
<dbReference type="OrthoDB" id="9805098at2"/>
<dbReference type="STRING" id="1121025.SAMN02745249_01156"/>
<dbReference type="InterPro" id="IPR007712">
    <property type="entry name" value="RelE/ParE_toxin"/>
</dbReference>
<keyword evidence="2" id="KW-1277">Toxin-antitoxin system</keyword>
<evidence type="ECO:0000256" key="2">
    <source>
        <dbReference type="ARBA" id="ARBA00022649"/>
    </source>
</evidence>
<dbReference type="NCBIfam" id="TIGR02385">
    <property type="entry name" value="RelE_StbE"/>
    <property type="match status" value="1"/>
</dbReference>
<evidence type="ECO:0000313" key="4">
    <source>
        <dbReference type="Proteomes" id="UP000184128"/>
    </source>
</evidence>
<accession>A0A1M4WDR9</accession>
<gene>
    <name evidence="3" type="ORF">SAMN02745249_01156</name>
</gene>